<sequence>MTTSRLVRKKCCNKRQRISNESISSNDNMKNTDPIESTYSVSIQSLPKELLANVFARVLSESFTDIYSIKICCKDFYLVSKNKYMWQQISLEKHQLYGWSLRQEFESFLQSCKECGNVEGLYRVGLREYYKDGNGLIYIKMAAEKGHLEAKYVYGMILLCSQDDDLRKQGLEHKKCCNKRQHSNEFSSIPTEKMKLTGATESTSSAPIKSLPISTCGSKFLWMESTSPFCEVV</sequence>
<proteinExistence type="predicted"/>
<dbReference type="PROSITE" id="PS50181">
    <property type="entry name" value="FBOX"/>
    <property type="match status" value="1"/>
</dbReference>
<evidence type="ECO:0000313" key="2">
    <source>
        <dbReference type="EMBL" id="CAJ1944288.1"/>
    </source>
</evidence>
<accession>A0AA86V9V3</accession>
<feature type="domain" description="F-box" evidence="1">
    <location>
        <begin position="40"/>
        <end position="89"/>
    </location>
</feature>
<dbReference type="InterPro" id="IPR057136">
    <property type="entry name" value="At2g35280_TPR_dom"/>
</dbReference>
<dbReference type="InterPro" id="IPR040338">
    <property type="entry name" value="At1g67623-like"/>
</dbReference>
<name>A0AA86V9V3_9FABA</name>
<dbReference type="Pfam" id="PF23310">
    <property type="entry name" value="TPR_27"/>
    <property type="match status" value="1"/>
</dbReference>
<dbReference type="InterPro" id="IPR001810">
    <property type="entry name" value="F-box_dom"/>
</dbReference>
<organism evidence="2 3">
    <name type="scientific">Sphenostylis stenocarpa</name>
    <dbReference type="NCBI Taxonomy" id="92480"/>
    <lineage>
        <taxon>Eukaryota</taxon>
        <taxon>Viridiplantae</taxon>
        <taxon>Streptophyta</taxon>
        <taxon>Embryophyta</taxon>
        <taxon>Tracheophyta</taxon>
        <taxon>Spermatophyta</taxon>
        <taxon>Magnoliopsida</taxon>
        <taxon>eudicotyledons</taxon>
        <taxon>Gunneridae</taxon>
        <taxon>Pentapetalae</taxon>
        <taxon>rosids</taxon>
        <taxon>fabids</taxon>
        <taxon>Fabales</taxon>
        <taxon>Fabaceae</taxon>
        <taxon>Papilionoideae</taxon>
        <taxon>50 kb inversion clade</taxon>
        <taxon>NPAAA clade</taxon>
        <taxon>indigoferoid/millettioid clade</taxon>
        <taxon>Phaseoleae</taxon>
        <taxon>Sphenostylis</taxon>
    </lineage>
</organism>
<reference evidence="2" key="1">
    <citation type="submission" date="2023-10" db="EMBL/GenBank/DDBJ databases">
        <authorList>
            <person name="Domelevo Entfellner J.-B."/>
        </authorList>
    </citation>
    <scope>NUCLEOTIDE SEQUENCE</scope>
</reference>
<dbReference type="InterPro" id="IPR036047">
    <property type="entry name" value="F-box-like_dom_sf"/>
</dbReference>
<evidence type="ECO:0000259" key="1">
    <source>
        <dbReference type="PROSITE" id="PS50181"/>
    </source>
</evidence>
<protein>
    <recommendedName>
        <fullName evidence="1">F-box domain-containing protein</fullName>
    </recommendedName>
</protein>
<dbReference type="Gene3D" id="1.20.1280.50">
    <property type="match status" value="1"/>
</dbReference>
<dbReference type="PANTHER" id="PTHR33784">
    <property type="entry name" value="OS05G0482100 PROTEIN"/>
    <property type="match status" value="1"/>
</dbReference>
<dbReference type="Gramene" id="rna-AYBTSS11_LOCUS11838">
    <property type="protein sequence ID" value="CAJ1944288.1"/>
    <property type="gene ID" value="gene-AYBTSS11_LOCUS11838"/>
</dbReference>
<keyword evidence="3" id="KW-1185">Reference proteome</keyword>
<gene>
    <name evidence="2" type="ORF">AYBTSS11_LOCUS11838</name>
</gene>
<dbReference type="AlphaFoldDB" id="A0AA86V9V3"/>
<dbReference type="EMBL" id="OY731400">
    <property type="protein sequence ID" value="CAJ1944288.1"/>
    <property type="molecule type" value="Genomic_DNA"/>
</dbReference>
<evidence type="ECO:0000313" key="3">
    <source>
        <dbReference type="Proteomes" id="UP001189624"/>
    </source>
</evidence>
<dbReference type="SUPFAM" id="SSF81383">
    <property type="entry name" value="F-box domain"/>
    <property type="match status" value="1"/>
</dbReference>
<dbReference type="PANTHER" id="PTHR33784:SF10">
    <property type="entry name" value="F-BOX PROTEIN"/>
    <property type="match status" value="1"/>
</dbReference>
<dbReference type="Proteomes" id="UP001189624">
    <property type="component" value="Chromosome 3"/>
</dbReference>